<dbReference type="SUPFAM" id="SSF55455">
    <property type="entry name" value="SRF-like"/>
    <property type="match status" value="1"/>
</dbReference>
<dbReference type="InterPro" id="IPR036879">
    <property type="entry name" value="TF_MADSbox_sf"/>
</dbReference>
<feature type="domain" description="MADS-box" evidence="6">
    <location>
        <begin position="1"/>
        <end position="61"/>
    </location>
</feature>
<dbReference type="InterPro" id="IPR002100">
    <property type="entry name" value="TF_MADSbox"/>
</dbReference>
<evidence type="ECO:0000256" key="1">
    <source>
        <dbReference type="ARBA" id="ARBA00004123"/>
    </source>
</evidence>
<keyword evidence="5" id="KW-0539">Nucleus</keyword>
<dbReference type="SMART" id="SM00432">
    <property type="entry name" value="MADS"/>
    <property type="match status" value="1"/>
</dbReference>
<evidence type="ECO:0000256" key="2">
    <source>
        <dbReference type="ARBA" id="ARBA00023015"/>
    </source>
</evidence>
<dbReference type="PROSITE" id="PS50066">
    <property type="entry name" value="MADS_BOX_2"/>
    <property type="match status" value="1"/>
</dbReference>
<dbReference type="Proteomes" id="UP001318860">
    <property type="component" value="Unassembled WGS sequence"/>
</dbReference>
<organism evidence="7 8">
    <name type="scientific">Rehmannia glutinosa</name>
    <name type="common">Chinese foxglove</name>
    <dbReference type="NCBI Taxonomy" id="99300"/>
    <lineage>
        <taxon>Eukaryota</taxon>
        <taxon>Viridiplantae</taxon>
        <taxon>Streptophyta</taxon>
        <taxon>Embryophyta</taxon>
        <taxon>Tracheophyta</taxon>
        <taxon>Spermatophyta</taxon>
        <taxon>Magnoliopsida</taxon>
        <taxon>eudicotyledons</taxon>
        <taxon>Gunneridae</taxon>
        <taxon>Pentapetalae</taxon>
        <taxon>asterids</taxon>
        <taxon>lamiids</taxon>
        <taxon>Lamiales</taxon>
        <taxon>Orobanchaceae</taxon>
        <taxon>Rehmannieae</taxon>
        <taxon>Rehmannia</taxon>
    </lineage>
</organism>
<dbReference type="PANTHER" id="PTHR11945">
    <property type="entry name" value="MADS BOX PROTEIN"/>
    <property type="match status" value="1"/>
</dbReference>
<dbReference type="Pfam" id="PF00319">
    <property type="entry name" value="SRF-TF"/>
    <property type="match status" value="1"/>
</dbReference>
<keyword evidence="4" id="KW-0804">Transcription</keyword>
<keyword evidence="3" id="KW-0238">DNA-binding</keyword>
<comment type="subcellular location">
    <subcellularLocation>
        <location evidence="1">Nucleus</location>
    </subcellularLocation>
</comment>
<dbReference type="PANTHER" id="PTHR11945:SF779">
    <property type="entry name" value="AGAMOUS-LIKE MADS-BOX PROTEIN AGL61"/>
    <property type="match status" value="1"/>
</dbReference>
<evidence type="ECO:0000313" key="8">
    <source>
        <dbReference type="Proteomes" id="UP001318860"/>
    </source>
</evidence>
<dbReference type="PRINTS" id="PR00404">
    <property type="entry name" value="MADSDOMAIN"/>
</dbReference>
<reference evidence="7 8" key="1">
    <citation type="journal article" date="2021" name="Comput. Struct. Biotechnol. J.">
        <title>De novo genome assembly of the potent medicinal plant Rehmannia glutinosa using nanopore technology.</title>
        <authorList>
            <person name="Ma L."/>
            <person name="Dong C."/>
            <person name="Song C."/>
            <person name="Wang X."/>
            <person name="Zheng X."/>
            <person name="Niu Y."/>
            <person name="Chen S."/>
            <person name="Feng W."/>
        </authorList>
    </citation>
    <scope>NUCLEOTIDE SEQUENCE [LARGE SCALE GENOMIC DNA]</scope>
    <source>
        <strain evidence="7">DH-2019</strain>
    </source>
</reference>
<evidence type="ECO:0000259" key="6">
    <source>
        <dbReference type="PROSITE" id="PS50066"/>
    </source>
</evidence>
<protein>
    <recommendedName>
        <fullName evidence="6">MADS-box domain-containing protein</fullName>
    </recommendedName>
</protein>
<dbReference type="EMBL" id="JABTTQ020001608">
    <property type="protein sequence ID" value="KAK6129952.1"/>
    <property type="molecule type" value="Genomic_DNA"/>
</dbReference>
<evidence type="ECO:0000256" key="3">
    <source>
        <dbReference type="ARBA" id="ARBA00023125"/>
    </source>
</evidence>
<sequence>MVRRRIEIKPIEDKAKRHTTFTKRRQGLMKKAKAFATDFEAEAAVITFSKAGNLFGLGHPSVDSLLDRYLAEPSSQLATETAINGAEKRIGEGVESGRWDLAVGDLGLEELGEVAAEVEKIKRTVVARAAEIAAAEGKNSPGEFSGAGSTIE</sequence>
<name>A0ABR0V575_REHGL</name>
<evidence type="ECO:0000256" key="5">
    <source>
        <dbReference type="ARBA" id="ARBA00023242"/>
    </source>
</evidence>
<dbReference type="Gene3D" id="3.40.1810.10">
    <property type="entry name" value="Transcription factor, MADS-box"/>
    <property type="match status" value="1"/>
</dbReference>
<accession>A0ABR0V575</accession>
<comment type="caution">
    <text evidence="7">The sequence shown here is derived from an EMBL/GenBank/DDBJ whole genome shotgun (WGS) entry which is preliminary data.</text>
</comment>
<evidence type="ECO:0000256" key="4">
    <source>
        <dbReference type="ARBA" id="ARBA00023163"/>
    </source>
</evidence>
<evidence type="ECO:0000313" key="7">
    <source>
        <dbReference type="EMBL" id="KAK6129952.1"/>
    </source>
</evidence>
<keyword evidence="2" id="KW-0805">Transcription regulation</keyword>
<gene>
    <name evidence="7" type="ORF">DH2020_036346</name>
</gene>
<proteinExistence type="predicted"/>
<keyword evidence="8" id="KW-1185">Reference proteome</keyword>